<dbReference type="InterPro" id="IPR008972">
    <property type="entry name" value="Cupredoxin"/>
</dbReference>
<keyword evidence="15" id="KW-1185">Reference proteome</keyword>
<feature type="chain" id="PRO_5035836842" description="laccase" evidence="10">
    <location>
        <begin position="19"/>
        <end position="554"/>
    </location>
</feature>
<dbReference type="CDD" id="cd13880">
    <property type="entry name" value="CuRO_2_MaLCC_like"/>
    <property type="match status" value="1"/>
</dbReference>
<comment type="cofactor">
    <cofactor evidence="2">
        <name>Cu cation</name>
        <dbReference type="ChEBI" id="CHEBI:23378"/>
    </cofactor>
</comment>
<dbReference type="SUPFAM" id="SSF49503">
    <property type="entry name" value="Cupredoxins"/>
    <property type="match status" value="3"/>
</dbReference>
<dbReference type="CDD" id="cd13854">
    <property type="entry name" value="CuRO_1_MaLCC_like"/>
    <property type="match status" value="1"/>
</dbReference>
<dbReference type="CDD" id="cd13901">
    <property type="entry name" value="CuRO_3_MaLCC_like"/>
    <property type="match status" value="1"/>
</dbReference>
<dbReference type="InterPro" id="IPR011706">
    <property type="entry name" value="Cu-oxidase_C"/>
</dbReference>
<sequence>MSFFKLLLVALFSSFVTGAVLPEARLQERQSCNSATDRACWSSGYSIATDSETSWPNTGVTVKYTLDISQKTLAPDGTSKTMFVVNGQYPGPTITANWGDFLEITVTNSMTTNGTSMHWHGIVQKNTNNMDGVNGVTECPIPPGGSKTYLFQATEHGTSWYHSHYSFQYGDGVVGPIVINGPASANYDVDLGPMPISDIFYNQMYAEYVLSLTGGPPVAPNAVINGTMRNPANGLNYRLRLINTAVDSGWYVSLDSHIFTVIAADFVPVVPFNTTWLFIAIGQRYDVIITASATASNYWFRAENGCGNNGNQANIRSIFHYDTVAAGNPSSTSATLPTFSCTDQTGIVPYVAKSVPAISLFDSSDNLNIAAGQGGTWTINTQAIDIAWGSPTLLAVEQGATTFAAATNTYELPDANVWVYWVVQNGGGVSHPIHLHGHDFSLLGSGSGTFTNATASVLNFATPVRRDVSELPGGGWIVIAFQTDNPGAWLHPTLMRRTVHCHIVWHVGAGLALQFLERASEIPTTMDLSSLPSRCDAWDAYYSTTPDTQLDSGL</sequence>
<proteinExistence type="inferred from homology"/>
<feature type="signal peptide" evidence="10">
    <location>
        <begin position="1"/>
        <end position="18"/>
    </location>
</feature>
<dbReference type="Gene3D" id="2.60.40.420">
    <property type="entry name" value="Cupredoxins - blue copper proteins"/>
    <property type="match status" value="3"/>
</dbReference>
<dbReference type="OrthoDB" id="2121828at2759"/>
<evidence type="ECO:0000256" key="4">
    <source>
        <dbReference type="ARBA" id="ARBA00012297"/>
    </source>
</evidence>
<evidence type="ECO:0000313" key="15">
    <source>
        <dbReference type="Proteomes" id="UP000469558"/>
    </source>
</evidence>
<evidence type="ECO:0000256" key="3">
    <source>
        <dbReference type="ARBA" id="ARBA00010609"/>
    </source>
</evidence>
<dbReference type="FunFam" id="2.60.40.420:FF:000021">
    <property type="entry name" value="Extracellular dihydrogeodin oxidase/laccase"/>
    <property type="match status" value="1"/>
</dbReference>
<dbReference type="AlphaFoldDB" id="A0A8T9CHL1"/>
<evidence type="ECO:0000259" key="13">
    <source>
        <dbReference type="Pfam" id="PF07732"/>
    </source>
</evidence>
<evidence type="ECO:0000256" key="8">
    <source>
        <dbReference type="ARBA" id="ARBA00023180"/>
    </source>
</evidence>
<evidence type="ECO:0000256" key="10">
    <source>
        <dbReference type="SAM" id="SignalP"/>
    </source>
</evidence>
<keyword evidence="9" id="KW-0439">Lignin degradation</keyword>
<evidence type="ECO:0000256" key="5">
    <source>
        <dbReference type="ARBA" id="ARBA00022723"/>
    </source>
</evidence>
<dbReference type="Pfam" id="PF07731">
    <property type="entry name" value="Cu-oxidase_2"/>
    <property type="match status" value="1"/>
</dbReference>
<comment type="caution">
    <text evidence="14">The sequence shown here is derived from an EMBL/GenBank/DDBJ whole genome shotgun (WGS) entry which is preliminary data.</text>
</comment>
<evidence type="ECO:0000256" key="7">
    <source>
        <dbReference type="ARBA" id="ARBA00023008"/>
    </source>
</evidence>
<evidence type="ECO:0000256" key="2">
    <source>
        <dbReference type="ARBA" id="ARBA00001935"/>
    </source>
</evidence>
<evidence type="ECO:0000259" key="11">
    <source>
        <dbReference type="Pfam" id="PF00394"/>
    </source>
</evidence>
<feature type="domain" description="Plastocyanin-like" evidence="11">
    <location>
        <begin position="215"/>
        <end position="322"/>
    </location>
</feature>
<protein>
    <recommendedName>
        <fullName evidence="4">laccase</fullName>
        <ecNumber evidence="4">1.10.3.2</ecNumber>
    </recommendedName>
</protein>
<dbReference type="Pfam" id="PF07732">
    <property type="entry name" value="Cu-oxidase_3"/>
    <property type="match status" value="1"/>
</dbReference>
<dbReference type="GO" id="GO:0005507">
    <property type="term" value="F:copper ion binding"/>
    <property type="evidence" value="ECO:0007669"/>
    <property type="project" value="InterPro"/>
</dbReference>
<dbReference type="Pfam" id="PF00394">
    <property type="entry name" value="Cu-oxidase"/>
    <property type="match status" value="1"/>
</dbReference>
<dbReference type="PANTHER" id="PTHR11709:SF87">
    <property type="entry name" value="LACCASE"/>
    <property type="match status" value="1"/>
</dbReference>
<keyword evidence="7" id="KW-0186">Copper</keyword>
<dbReference type="InterPro" id="IPR045087">
    <property type="entry name" value="Cu-oxidase_fam"/>
</dbReference>
<feature type="domain" description="Plastocyanin-like" evidence="12">
    <location>
        <begin position="398"/>
        <end position="519"/>
    </location>
</feature>
<keyword evidence="8" id="KW-0325">Glycoprotein</keyword>
<comment type="similarity">
    <text evidence="3">Belongs to the multicopper oxidase family.</text>
</comment>
<evidence type="ECO:0000256" key="1">
    <source>
        <dbReference type="ARBA" id="ARBA00000349"/>
    </source>
</evidence>
<organism evidence="14 15">
    <name type="scientific">Lachnellula suecica</name>
    <dbReference type="NCBI Taxonomy" id="602035"/>
    <lineage>
        <taxon>Eukaryota</taxon>
        <taxon>Fungi</taxon>
        <taxon>Dikarya</taxon>
        <taxon>Ascomycota</taxon>
        <taxon>Pezizomycotina</taxon>
        <taxon>Leotiomycetes</taxon>
        <taxon>Helotiales</taxon>
        <taxon>Lachnaceae</taxon>
        <taxon>Lachnellula</taxon>
    </lineage>
</organism>
<evidence type="ECO:0000313" key="14">
    <source>
        <dbReference type="EMBL" id="TVY85339.1"/>
    </source>
</evidence>
<gene>
    <name evidence="14" type="primary">LAC-1</name>
    <name evidence="14" type="ORF">LSUE1_G000288</name>
</gene>
<keyword evidence="10" id="KW-0732">Signal</keyword>
<evidence type="ECO:0000259" key="12">
    <source>
        <dbReference type="Pfam" id="PF07731"/>
    </source>
</evidence>
<keyword evidence="5" id="KW-0479">Metal-binding</keyword>
<reference evidence="14 15" key="1">
    <citation type="submission" date="2018-05" db="EMBL/GenBank/DDBJ databases">
        <title>Genome sequencing and assembly of the regulated plant pathogen Lachnellula willkommii and related sister species for the development of diagnostic species identification markers.</title>
        <authorList>
            <person name="Giroux E."/>
            <person name="Bilodeau G."/>
        </authorList>
    </citation>
    <scope>NUCLEOTIDE SEQUENCE [LARGE SCALE GENOMIC DNA]</scope>
    <source>
        <strain evidence="14 15">CBS 268.59</strain>
    </source>
</reference>
<evidence type="ECO:0000256" key="6">
    <source>
        <dbReference type="ARBA" id="ARBA00023002"/>
    </source>
</evidence>
<dbReference type="EC" id="1.10.3.2" evidence="4"/>
<dbReference type="InterPro" id="IPR001117">
    <property type="entry name" value="Cu-oxidase_2nd"/>
</dbReference>
<dbReference type="InterPro" id="IPR011707">
    <property type="entry name" value="Cu-oxidase-like_N"/>
</dbReference>
<dbReference type="PROSITE" id="PS00080">
    <property type="entry name" value="MULTICOPPER_OXIDASE2"/>
    <property type="match status" value="1"/>
</dbReference>
<feature type="domain" description="Plastocyanin-like" evidence="13">
    <location>
        <begin position="68"/>
        <end position="183"/>
    </location>
</feature>
<keyword evidence="6" id="KW-0560">Oxidoreductase</keyword>
<name>A0A8T9CHL1_9HELO</name>
<dbReference type="EMBL" id="QGMK01000012">
    <property type="protein sequence ID" value="TVY85339.1"/>
    <property type="molecule type" value="Genomic_DNA"/>
</dbReference>
<evidence type="ECO:0000256" key="9">
    <source>
        <dbReference type="ARBA" id="ARBA00023185"/>
    </source>
</evidence>
<accession>A0A8T9CHL1</accession>
<dbReference type="GO" id="GO:0052716">
    <property type="term" value="F:hydroquinone:oxygen oxidoreductase activity"/>
    <property type="evidence" value="ECO:0007669"/>
    <property type="project" value="UniProtKB-EC"/>
</dbReference>
<dbReference type="GO" id="GO:0046274">
    <property type="term" value="P:lignin catabolic process"/>
    <property type="evidence" value="ECO:0007669"/>
    <property type="project" value="UniProtKB-KW"/>
</dbReference>
<comment type="catalytic activity">
    <reaction evidence="1">
        <text>4 hydroquinone + O2 = 4 benzosemiquinone + 2 H2O</text>
        <dbReference type="Rhea" id="RHEA:11276"/>
        <dbReference type="ChEBI" id="CHEBI:15377"/>
        <dbReference type="ChEBI" id="CHEBI:15379"/>
        <dbReference type="ChEBI" id="CHEBI:17594"/>
        <dbReference type="ChEBI" id="CHEBI:17977"/>
        <dbReference type="EC" id="1.10.3.2"/>
    </reaction>
</comment>
<dbReference type="Proteomes" id="UP000469558">
    <property type="component" value="Unassembled WGS sequence"/>
</dbReference>
<dbReference type="InterPro" id="IPR002355">
    <property type="entry name" value="Cu_oxidase_Cu_BS"/>
</dbReference>
<dbReference type="PANTHER" id="PTHR11709">
    <property type="entry name" value="MULTI-COPPER OXIDASE"/>
    <property type="match status" value="1"/>
</dbReference>